<evidence type="ECO:0000256" key="1">
    <source>
        <dbReference type="ARBA" id="ARBA00008361"/>
    </source>
</evidence>
<proteinExistence type="inferred from homology"/>
<dbReference type="InterPro" id="IPR029063">
    <property type="entry name" value="SAM-dependent_MTases_sf"/>
</dbReference>
<evidence type="ECO:0000256" key="4">
    <source>
        <dbReference type="ARBA" id="ARBA00022691"/>
    </source>
</evidence>
<dbReference type="WBParaSite" id="TMUE_3000014312.1">
    <property type="protein sequence ID" value="TMUE_3000014312.1"/>
    <property type="gene ID" value="WBGene00295112"/>
</dbReference>
<evidence type="ECO:0000313" key="10">
    <source>
        <dbReference type="WBParaSite" id="TMUE_3000014312.1"/>
    </source>
</evidence>
<dbReference type="EC" id="2.1.1.-" evidence="6"/>
<reference evidence="10" key="1">
    <citation type="submission" date="2019-12" db="UniProtKB">
        <authorList>
            <consortium name="WormBaseParasite"/>
        </authorList>
    </citation>
    <scope>IDENTIFICATION</scope>
</reference>
<accession>A0A5S6R527</accession>
<dbReference type="AlphaFoldDB" id="A0A5S6R527"/>
<dbReference type="FunFam" id="3.40.50.150:FF:000083">
    <property type="entry name" value="7SK snRNA methylphosphate capping enzyme"/>
    <property type="match status" value="1"/>
</dbReference>
<evidence type="ECO:0000256" key="2">
    <source>
        <dbReference type="ARBA" id="ARBA00022603"/>
    </source>
</evidence>
<feature type="region of interest" description="Disordered" evidence="7">
    <location>
        <begin position="205"/>
        <end position="237"/>
    </location>
</feature>
<protein>
    <recommendedName>
        <fullName evidence="6">RNA methyltransferase</fullName>
        <ecNumber evidence="6">2.1.1.-</ecNumber>
    </recommendedName>
</protein>
<sequence length="477" mass="53711">MKSEEKSDEATNKFRPRTCSHRARNSSGVGRNGVDPAPVNIAGSRKRFAATSQSARQTKRIRLPSKFLLGGNINDPLNLSGLPADTVSEQDSPVSEAKSVDEEVHIVIPKNPKDPLNLRFDEVEQSSSHRRPRKRKRHVSVKAADLESVELVNETVISLDKGALSDSELPHAKASRCLTSPKPSQHPCSDPIVSPVCLETTRVVETVESSSKRQDDSRKRPHPPQKRAEGDSIAAGKKKHQKFRYGNYSRYYGKRMGQVALLDPRMHLLQAEWFQGCRVLDIGCNVGTLTIAIAQEFAPRHIVGIDIDSYLVHLARKNLQEYGPIVAPPISARPDEDAPYPNNVSFKQANYVLDSDAFLDQVRPEYDTIIAFSLTKWVHLNWGDDGLKRFFRRVYRNLKPGGRFLLEPQPFASYNRRKAICPEMLENYRKISFYPENFDQYLKSEEVGFVSCTTVGTPEHASKGFRRPVLLYTKSSS</sequence>
<keyword evidence="4 5" id="KW-0949">S-adenosyl-L-methionine</keyword>
<organism evidence="9 10">
    <name type="scientific">Trichuris muris</name>
    <name type="common">Mouse whipworm</name>
    <dbReference type="NCBI Taxonomy" id="70415"/>
    <lineage>
        <taxon>Eukaryota</taxon>
        <taxon>Metazoa</taxon>
        <taxon>Ecdysozoa</taxon>
        <taxon>Nematoda</taxon>
        <taxon>Enoplea</taxon>
        <taxon>Dorylaimia</taxon>
        <taxon>Trichinellida</taxon>
        <taxon>Trichuridae</taxon>
        <taxon>Trichuris</taxon>
    </lineage>
</organism>
<name>A0A5S6R527_TRIMR</name>
<dbReference type="CDD" id="cd02440">
    <property type="entry name" value="AdoMet_MTases"/>
    <property type="match status" value="1"/>
</dbReference>
<evidence type="ECO:0000256" key="3">
    <source>
        <dbReference type="ARBA" id="ARBA00022679"/>
    </source>
</evidence>
<dbReference type="InterPro" id="IPR024160">
    <property type="entry name" value="BIN3_SAM-bd_dom"/>
</dbReference>
<dbReference type="PANTHER" id="PTHR12315">
    <property type="entry name" value="BICOID-INTERACTING PROTEIN RELATED"/>
    <property type="match status" value="1"/>
</dbReference>
<keyword evidence="3 6" id="KW-0808">Transferase</keyword>
<feature type="domain" description="Bin3-type SAM" evidence="8">
    <location>
        <begin position="263"/>
        <end position="477"/>
    </location>
</feature>
<evidence type="ECO:0000256" key="5">
    <source>
        <dbReference type="PROSITE-ProRule" id="PRU00848"/>
    </source>
</evidence>
<dbReference type="InterPro" id="IPR039772">
    <property type="entry name" value="Bin3-like"/>
</dbReference>
<dbReference type="Pfam" id="PF06325">
    <property type="entry name" value="PrmA"/>
    <property type="match status" value="1"/>
</dbReference>
<dbReference type="GO" id="GO:0040031">
    <property type="term" value="P:snRNA modification"/>
    <property type="evidence" value="ECO:0007669"/>
    <property type="project" value="TreeGrafter"/>
</dbReference>
<dbReference type="GO" id="GO:0017069">
    <property type="term" value="F:snRNA binding"/>
    <property type="evidence" value="ECO:0007669"/>
    <property type="project" value="TreeGrafter"/>
</dbReference>
<dbReference type="InterPro" id="IPR010675">
    <property type="entry name" value="Bin3_C"/>
</dbReference>
<dbReference type="STRING" id="70415.A0A5S6R527"/>
<dbReference type="GO" id="GO:0032259">
    <property type="term" value="P:methylation"/>
    <property type="evidence" value="ECO:0007669"/>
    <property type="project" value="UniProtKB-KW"/>
</dbReference>
<feature type="compositionally biased region" description="Basic and acidic residues" evidence="7">
    <location>
        <begin position="1"/>
        <end position="12"/>
    </location>
</feature>
<feature type="region of interest" description="Disordered" evidence="7">
    <location>
        <begin position="1"/>
        <end position="57"/>
    </location>
</feature>
<evidence type="ECO:0000313" key="9">
    <source>
        <dbReference type="Proteomes" id="UP000046395"/>
    </source>
</evidence>
<feature type="compositionally biased region" description="Basic residues" evidence="7">
    <location>
        <begin position="14"/>
        <end position="24"/>
    </location>
</feature>
<dbReference type="Proteomes" id="UP000046395">
    <property type="component" value="Unassembled WGS sequence"/>
</dbReference>
<dbReference type="GO" id="GO:0008173">
    <property type="term" value="F:RNA methyltransferase activity"/>
    <property type="evidence" value="ECO:0007669"/>
    <property type="project" value="UniProtKB-UniRule"/>
</dbReference>
<dbReference type="Gene3D" id="3.40.50.150">
    <property type="entry name" value="Vaccinia Virus protein VP39"/>
    <property type="match status" value="1"/>
</dbReference>
<comment type="similarity">
    <text evidence="1 6">Belongs to the methyltransferase superfamily.</text>
</comment>
<dbReference type="PROSITE" id="PS51515">
    <property type="entry name" value="BIN3_SAM"/>
    <property type="match status" value="1"/>
</dbReference>
<feature type="region of interest" description="Disordered" evidence="7">
    <location>
        <begin position="80"/>
        <end position="102"/>
    </location>
</feature>
<dbReference type="SUPFAM" id="SSF53335">
    <property type="entry name" value="S-adenosyl-L-methionine-dependent methyltransferases"/>
    <property type="match status" value="1"/>
</dbReference>
<keyword evidence="9" id="KW-1185">Reference proteome</keyword>
<keyword evidence="2 6" id="KW-0489">Methyltransferase</keyword>
<dbReference type="PANTHER" id="PTHR12315:SF0">
    <property type="entry name" value="7SK SNRNA METHYLPHOSPHATE CAPPING ENZYME"/>
    <property type="match status" value="1"/>
</dbReference>
<evidence type="ECO:0000259" key="8">
    <source>
        <dbReference type="PROSITE" id="PS51515"/>
    </source>
</evidence>
<evidence type="ECO:0000256" key="6">
    <source>
        <dbReference type="RuleBase" id="RU367087"/>
    </source>
</evidence>
<dbReference type="GO" id="GO:0008171">
    <property type="term" value="F:O-methyltransferase activity"/>
    <property type="evidence" value="ECO:0007669"/>
    <property type="project" value="UniProtKB-UniRule"/>
</dbReference>
<evidence type="ECO:0000256" key="7">
    <source>
        <dbReference type="SAM" id="MobiDB-lite"/>
    </source>
</evidence>
<dbReference type="Pfam" id="PF06859">
    <property type="entry name" value="Bin3"/>
    <property type="match status" value="1"/>
</dbReference>